<dbReference type="RefSeq" id="WP_097801779.1">
    <property type="nucleotide sequence ID" value="NZ_JBBMEP010000032.1"/>
</dbReference>
<keyword evidence="2" id="KW-1185">Reference proteome</keyword>
<reference evidence="1 2" key="1">
    <citation type="submission" date="2024-03" db="EMBL/GenBank/DDBJ databases">
        <title>Human intestinal bacterial collection.</title>
        <authorList>
            <person name="Pauvert C."/>
            <person name="Hitch T.C.A."/>
            <person name="Clavel T."/>
        </authorList>
    </citation>
    <scope>NUCLEOTIDE SEQUENCE [LARGE SCALE GENOMIC DNA]</scope>
    <source>
        <strain evidence="1 2">CLA-JM-H7-B</strain>
    </source>
</reference>
<accession>A0ABV1BQT1</accession>
<evidence type="ECO:0000313" key="1">
    <source>
        <dbReference type="EMBL" id="MEQ2378133.1"/>
    </source>
</evidence>
<dbReference type="EMBL" id="JBBMEP010000032">
    <property type="protein sequence ID" value="MEQ2378133.1"/>
    <property type="molecule type" value="Genomic_DNA"/>
</dbReference>
<sequence>MAEKKFIPVKVTDREWAEKLLDGEVFMRPLYEFGAWNLKKEDKQLNNSFRGDLCEGMSGIFGEVEECPIYDSFDENVKKYIKQIWYIDDTDIKYFKIFSLYCMEYDPSTNFFLKPNPKMCEFGDTAVIIADYNEFIERFGKALFKKYDSVVSMMDRVKFYNFRETRETNPLFEKHEKYSYQNELRMAFCELRENKFAMGINSDTSKEIVEDLTPVKLQIGNIRDIAYAIPIENFLKLLIPRYIPLRFPMRELYESQSNYDKLVSNTRSVMKNHKSPFVRPMLVIDGNARVTDEGILI</sequence>
<dbReference type="Proteomes" id="UP001496146">
    <property type="component" value="Unassembled WGS sequence"/>
</dbReference>
<organism evidence="1 2">
    <name type="scientific">Faecalibacterium faecis</name>
    <dbReference type="NCBI Taxonomy" id="3133157"/>
    <lineage>
        <taxon>Bacteria</taxon>
        <taxon>Bacillati</taxon>
        <taxon>Bacillota</taxon>
        <taxon>Clostridia</taxon>
        <taxon>Eubacteriales</taxon>
        <taxon>Oscillospiraceae</taxon>
        <taxon>Faecalibacterium</taxon>
    </lineage>
</organism>
<proteinExistence type="predicted"/>
<evidence type="ECO:0000313" key="2">
    <source>
        <dbReference type="Proteomes" id="UP001496146"/>
    </source>
</evidence>
<protein>
    <submittedName>
        <fullName evidence="1">Uncharacterized protein</fullName>
    </submittedName>
</protein>
<gene>
    <name evidence="1" type="ORF">WMO17_12410</name>
</gene>
<name>A0ABV1BQT1_9FIRM</name>
<comment type="caution">
    <text evidence="1">The sequence shown here is derived from an EMBL/GenBank/DDBJ whole genome shotgun (WGS) entry which is preliminary data.</text>
</comment>